<proteinExistence type="predicted"/>
<dbReference type="AlphaFoldDB" id="A0A2M8WC73"/>
<reference evidence="2" key="1">
    <citation type="submission" date="2018-07" db="EMBL/GenBank/DDBJ databases">
        <title>Genomic and Epidemiologic Investigation of an Indolent Hospital Outbreak.</title>
        <authorList>
            <person name="Johnson R.C."/>
            <person name="Deming C."/>
            <person name="Conlan S."/>
            <person name="Zellmer C.J."/>
            <person name="Michelin A.V."/>
            <person name="Lee-Lin S.-Q."/>
            <person name="Thomas P.J."/>
            <person name="Park M."/>
            <person name="Weingarten R.A."/>
            <person name="Less J."/>
            <person name="Dekker J.P."/>
            <person name="Frank K.M."/>
            <person name="Musser K.A."/>
            <person name="Mcquiston J.R."/>
            <person name="Henderson D.K."/>
            <person name="Lau A.F."/>
            <person name="Palmore T.N."/>
            <person name="Segre J.A."/>
        </authorList>
    </citation>
    <scope>NUCLEOTIDE SEQUENCE [LARGE SCALE GENOMIC DNA]</scope>
    <source>
        <strain evidence="2">SK-CDC1_0717</strain>
    </source>
</reference>
<accession>A0A2M8WC73</accession>
<comment type="caution">
    <text evidence="1">The sequence shown here is derived from an EMBL/GenBank/DDBJ whole genome shotgun (WGS) entry which is preliminary data.</text>
</comment>
<dbReference type="EMBL" id="QQYZ01000042">
    <property type="protein sequence ID" value="RSY76328.1"/>
    <property type="molecule type" value="Genomic_DNA"/>
</dbReference>
<protein>
    <submittedName>
        <fullName evidence="1">Uncharacterized protein</fullName>
    </submittedName>
</protein>
<organism evidence="1 2">
    <name type="scientific">Sphingomonas koreensis</name>
    <dbReference type="NCBI Taxonomy" id="93064"/>
    <lineage>
        <taxon>Bacteria</taxon>
        <taxon>Pseudomonadati</taxon>
        <taxon>Pseudomonadota</taxon>
        <taxon>Alphaproteobacteria</taxon>
        <taxon>Sphingomonadales</taxon>
        <taxon>Sphingomonadaceae</taxon>
        <taxon>Sphingomonas</taxon>
    </lineage>
</organism>
<evidence type="ECO:0000313" key="1">
    <source>
        <dbReference type="EMBL" id="RSY76328.1"/>
    </source>
</evidence>
<gene>
    <name evidence="1" type="ORF">DAH66_21930</name>
</gene>
<dbReference type="RefSeq" id="WP_066582061.1">
    <property type="nucleotide sequence ID" value="NZ_PGEN01000001.1"/>
</dbReference>
<name>A0A2M8WC73_9SPHN</name>
<dbReference type="Proteomes" id="UP000287746">
    <property type="component" value="Unassembled WGS sequence"/>
</dbReference>
<sequence length="173" mass="19120">MNQNYAQRLSEAEVIGASLALVKHAGWTIQKNAQVSLAPSFWNYLYLPEPELLLVPSINASVGARFPVTRAVQEARSDAMVITIRKSRDGERQASADLAIWSSRQVLWFGPFLPWLGEGDDLWLIPDVASLLAPSFRLGGGRLNAVPRPYHDEGDRRRGLAEARLLIDTAVEG</sequence>
<evidence type="ECO:0000313" key="2">
    <source>
        <dbReference type="Proteomes" id="UP000287746"/>
    </source>
</evidence>